<dbReference type="OrthoDB" id="374985at2157"/>
<dbReference type="EMBL" id="FZMP01000231">
    <property type="protein sequence ID" value="SNQ62666.1"/>
    <property type="molecule type" value="Genomic_DNA"/>
</dbReference>
<dbReference type="Proteomes" id="UP000218615">
    <property type="component" value="Unassembled WGS sequence"/>
</dbReference>
<gene>
    <name evidence="1" type="ORF">MNV_810008</name>
</gene>
<dbReference type="STRING" id="1392998.ANME2D_01893"/>
<organism evidence="1 2">
    <name type="scientific">Candidatus Methanoperedens nitratireducens</name>
    <dbReference type="NCBI Taxonomy" id="1392998"/>
    <lineage>
        <taxon>Archaea</taxon>
        <taxon>Methanobacteriati</taxon>
        <taxon>Methanobacteriota</taxon>
        <taxon>Stenosarchaea group</taxon>
        <taxon>Methanomicrobia</taxon>
        <taxon>Methanosarcinales</taxon>
        <taxon>ANME-2 cluster</taxon>
        <taxon>Candidatus Methanoperedentaceae</taxon>
        <taxon>Candidatus Methanoperedens</taxon>
    </lineage>
</organism>
<keyword evidence="2" id="KW-1185">Reference proteome</keyword>
<name>A0A284VTN7_9EURY</name>
<sequence>MDIFDVLTAISKRKLEFMHAGMDGSEALTKAEFDVSKDYNIQLLDIKKLVGL</sequence>
<protein>
    <submittedName>
        <fullName evidence="1">Uncharacterized protein</fullName>
    </submittedName>
</protein>
<evidence type="ECO:0000313" key="1">
    <source>
        <dbReference type="EMBL" id="SNQ62666.1"/>
    </source>
</evidence>
<proteinExistence type="predicted"/>
<accession>A0A284VTN7</accession>
<evidence type="ECO:0000313" key="2">
    <source>
        <dbReference type="Proteomes" id="UP000218615"/>
    </source>
</evidence>
<dbReference type="AlphaFoldDB" id="A0A284VTN7"/>
<reference evidence="2" key="1">
    <citation type="submission" date="2017-06" db="EMBL/GenBank/DDBJ databases">
        <authorList>
            <person name="Cremers G."/>
        </authorList>
    </citation>
    <scope>NUCLEOTIDE SEQUENCE [LARGE SCALE GENOMIC DNA]</scope>
</reference>
<dbReference type="RefSeq" id="WP_179294064.1">
    <property type="nucleotide sequence ID" value="NZ_FZMP01000231.1"/>
</dbReference>